<dbReference type="AlphaFoldDB" id="A0A5J5EDF2"/>
<dbReference type="EMBL" id="VXIS01000465">
    <property type="protein sequence ID" value="KAA8893300.1"/>
    <property type="molecule type" value="Genomic_DNA"/>
</dbReference>
<keyword evidence="1" id="KW-0378">Hydrolase</keyword>
<sequence>MRLLPSTRPGVFSLAFTLNRRYSSASSSPPQLHINASRLRNTISEVTALSQPAPLSNPPSGPTPTGTSLLPPTISLRHYLTTSLAIPPIIDDIGSLFLPLPSLRPSAPTIALGGPLDASPLPLLAALEVLRTLRDNDVPLNHQLILIGWSCTSGSRFPRALLGSSVWAGLLGVEEAWNLRETSGEMLGRRTVKACLRESGWLGDLQQSLHLAAYFEAAPSSSPYAEVGLATGTGAWRWLDVTVTGGDALAAASRCILAARDVGTWHSASEVSTGVFEAANKGFAGRVEEVKFSVWIRAPNSQTVGLMHEECTAIWKEVCDEEDAMVQKVVTVMDEAQERFAATAVEAVREAVEDTVPGVVVGGRVQASEAMGGDGVRNGGGGEEVKREGLVDGVVDAVNTARRGVPTGVVTVPERLGKEAW</sequence>
<reference evidence="2 3" key="1">
    <citation type="submission" date="2019-09" db="EMBL/GenBank/DDBJ databases">
        <title>Draft genome of the ectomycorrhizal ascomycete Sphaerosporella brunnea.</title>
        <authorList>
            <consortium name="DOE Joint Genome Institute"/>
            <person name="Benucci G.M."/>
            <person name="Marozzi G."/>
            <person name="Antonielli L."/>
            <person name="Sanchez S."/>
            <person name="Marco P."/>
            <person name="Wang X."/>
            <person name="Falini L.B."/>
            <person name="Barry K."/>
            <person name="Haridas S."/>
            <person name="Lipzen A."/>
            <person name="Labutti K."/>
            <person name="Grigoriev I.V."/>
            <person name="Murat C."/>
            <person name="Martin F."/>
            <person name="Albertini E."/>
            <person name="Donnini D."/>
            <person name="Bonito G."/>
        </authorList>
    </citation>
    <scope>NUCLEOTIDE SEQUENCE [LARGE SCALE GENOMIC DNA]</scope>
    <source>
        <strain evidence="2 3">Sb_GMNB300</strain>
    </source>
</reference>
<evidence type="ECO:0000313" key="3">
    <source>
        <dbReference type="Proteomes" id="UP000326924"/>
    </source>
</evidence>
<dbReference type="InParanoid" id="A0A5J5EDF2"/>
<accession>A0A5J5EDF2</accession>
<dbReference type="PANTHER" id="PTHR32494">
    <property type="entry name" value="ALLANTOATE DEIMINASE-RELATED"/>
    <property type="match status" value="1"/>
</dbReference>
<dbReference type="GO" id="GO:0016813">
    <property type="term" value="F:hydrolase activity, acting on carbon-nitrogen (but not peptide) bonds, in linear amidines"/>
    <property type="evidence" value="ECO:0007669"/>
    <property type="project" value="InterPro"/>
</dbReference>
<dbReference type="Proteomes" id="UP000326924">
    <property type="component" value="Unassembled WGS sequence"/>
</dbReference>
<keyword evidence="3" id="KW-1185">Reference proteome</keyword>
<dbReference type="Gene3D" id="3.40.630.10">
    <property type="entry name" value="Zn peptidases"/>
    <property type="match status" value="1"/>
</dbReference>
<protein>
    <submittedName>
        <fullName evidence="2">Uncharacterized protein</fullName>
    </submittedName>
</protein>
<organism evidence="2 3">
    <name type="scientific">Sphaerosporella brunnea</name>
    <dbReference type="NCBI Taxonomy" id="1250544"/>
    <lineage>
        <taxon>Eukaryota</taxon>
        <taxon>Fungi</taxon>
        <taxon>Dikarya</taxon>
        <taxon>Ascomycota</taxon>
        <taxon>Pezizomycotina</taxon>
        <taxon>Pezizomycetes</taxon>
        <taxon>Pezizales</taxon>
        <taxon>Pyronemataceae</taxon>
        <taxon>Sphaerosporella</taxon>
    </lineage>
</organism>
<dbReference type="PANTHER" id="PTHR32494:SF5">
    <property type="entry name" value="ALLANTOATE AMIDOHYDROLASE"/>
    <property type="match status" value="1"/>
</dbReference>
<comment type="caution">
    <text evidence="2">The sequence shown here is derived from an EMBL/GenBank/DDBJ whole genome shotgun (WGS) entry which is preliminary data.</text>
</comment>
<dbReference type="InterPro" id="IPR010158">
    <property type="entry name" value="Amidase_Cbmase"/>
</dbReference>
<gene>
    <name evidence="2" type="ORF">FN846DRAFT_788163</name>
</gene>
<evidence type="ECO:0000256" key="1">
    <source>
        <dbReference type="ARBA" id="ARBA00022801"/>
    </source>
</evidence>
<name>A0A5J5EDF2_9PEZI</name>
<evidence type="ECO:0000313" key="2">
    <source>
        <dbReference type="EMBL" id="KAA8893300.1"/>
    </source>
</evidence>
<proteinExistence type="predicted"/>
<dbReference type="SUPFAM" id="SSF53187">
    <property type="entry name" value="Zn-dependent exopeptidases"/>
    <property type="match status" value="1"/>
</dbReference>
<dbReference type="OrthoDB" id="4676at2759"/>